<dbReference type="GO" id="GO:0071949">
    <property type="term" value="F:FAD binding"/>
    <property type="evidence" value="ECO:0007669"/>
    <property type="project" value="InterPro"/>
</dbReference>
<evidence type="ECO:0000256" key="1">
    <source>
        <dbReference type="ARBA" id="ARBA00007992"/>
    </source>
</evidence>
<dbReference type="Pfam" id="PF01494">
    <property type="entry name" value="FAD_binding_3"/>
    <property type="match status" value="1"/>
</dbReference>
<feature type="transmembrane region" description="Helical" evidence="5">
    <location>
        <begin position="563"/>
        <end position="587"/>
    </location>
</feature>
<dbReference type="GO" id="GO:0004497">
    <property type="term" value="F:monooxygenase activity"/>
    <property type="evidence" value="ECO:0007669"/>
    <property type="project" value="InterPro"/>
</dbReference>
<comment type="similarity">
    <text evidence="1">Belongs to the paxM FAD-dependent monooxygenase family.</text>
</comment>
<dbReference type="PRINTS" id="PR00420">
    <property type="entry name" value="RNGMNOXGNASE"/>
</dbReference>
<evidence type="ECO:0000256" key="5">
    <source>
        <dbReference type="SAM" id="Phobius"/>
    </source>
</evidence>
<evidence type="ECO:0000256" key="3">
    <source>
        <dbReference type="ARBA" id="ARBA00022827"/>
    </source>
</evidence>
<dbReference type="SUPFAM" id="SSF51905">
    <property type="entry name" value="FAD/NAD(P)-binding domain"/>
    <property type="match status" value="1"/>
</dbReference>
<dbReference type="Proteomes" id="UP000664132">
    <property type="component" value="Unassembled WGS sequence"/>
</dbReference>
<sequence>MPAKQITKSGRLRVIIVGGSIAGLTLAHCLHHSEIDFVVLEARKEIAPQVGASIIILPNGARILDQLGLFQAIASVVEPLELGRTWTAGGKLIYENDGPLLVEKRTGYPASFLQRRDLLKALSDAIPDKTRIYLSKKVSKVDHMDTEVVVSCEDGSTYSGDIVVGADGVHSTVRSLMQDHIDRSSPGRTEKDRKGLSAEYNCIFGLGKPIPGVIPGQTHRTYAEGLSTLSFVGEGGRMYWFLFTKLDKRYFGQDIPKYTKADMEKAAKAFLKVHMTESITWDRIWETRTFANMTCVEESKNETWTADRFVCLGDAIHKMTPNLGAGGNAAIESAAALANSLATLPKHTLSLQQIRYALQAFHHKRQERVNHTCDTANELTRLEAMSSLGNKLTALYVIPALGDFLTDLTCDAMVGAEMLNSLPAPAQSLTATMPWNPNSGLGKHESKWKRALRALPILLALYAASRTMGAAIEGLKFDYSLGPAAQINLGHGIIAPLITKYFGSAGFDAFLTKFVVCFTPYIGDWDPTARAHGYGFLSDLVAIQTIWYIEGLRRGNLFTASHLLPTIFGIMYQVRGIGFIAPIYCFLHYVQSPLENYAAADNRMLQIGGVKTIIPTIVLTYIIPTIGMFFAPGIGNRQWINGIFWQPFPVYGAILQRILPLFVKDTTKEDRVQNPEADMPYLRAAYGFSAAVGTFTYLYLHAASPVSLGHLFFDNLRDPTAALPLIGGALKVLRYDQICAFSATTIWTLLSFKDLKQAGKLQAGWGHILGVFAAMNVAVGPGAALSVMWAWREERLAKRQNLGKKNQ</sequence>
<keyword evidence="5" id="KW-0812">Transmembrane</keyword>
<proteinExistence type="inferred from homology"/>
<feature type="domain" description="FAD-binding" evidence="6">
    <location>
        <begin position="12"/>
        <end position="370"/>
    </location>
</feature>
<evidence type="ECO:0000256" key="2">
    <source>
        <dbReference type="ARBA" id="ARBA00022630"/>
    </source>
</evidence>
<keyword evidence="2" id="KW-0285">Flavoprotein</keyword>
<keyword evidence="8" id="KW-1185">Reference proteome</keyword>
<dbReference type="PANTHER" id="PTHR47356:SF2">
    <property type="entry name" value="FAD-BINDING DOMAIN-CONTAINING PROTEIN-RELATED"/>
    <property type="match status" value="1"/>
</dbReference>
<dbReference type="PANTHER" id="PTHR47356">
    <property type="entry name" value="FAD-DEPENDENT MONOOXYGENASE ASQG-RELATED"/>
    <property type="match status" value="1"/>
</dbReference>
<keyword evidence="4" id="KW-0560">Oxidoreductase</keyword>
<evidence type="ECO:0000259" key="6">
    <source>
        <dbReference type="Pfam" id="PF01494"/>
    </source>
</evidence>
<dbReference type="EMBL" id="JAFJYH010000278">
    <property type="protein sequence ID" value="KAG4414169.1"/>
    <property type="molecule type" value="Genomic_DNA"/>
</dbReference>
<keyword evidence="5" id="KW-1133">Transmembrane helix</keyword>
<feature type="transmembrane region" description="Helical" evidence="5">
    <location>
        <begin position="643"/>
        <end position="663"/>
    </location>
</feature>
<accession>A0A8H7T2U1</accession>
<keyword evidence="5" id="KW-0472">Membrane</keyword>
<reference evidence="7" key="1">
    <citation type="submission" date="2021-02" db="EMBL/GenBank/DDBJ databases">
        <title>Genome sequence Cadophora malorum strain M34.</title>
        <authorList>
            <person name="Stefanovic E."/>
            <person name="Vu D."/>
            <person name="Scully C."/>
            <person name="Dijksterhuis J."/>
            <person name="Roader J."/>
            <person name="Houbraken J."/>
        </authorList>
    </citation>
    <scope>NUCLEOTIDE SEQUENCE</scope>
    <source>
        <strain evidence="7">M34</strain>
    </source>
</reference>
<feature type="transmembrane region" description="Helical" evidence="5">
    <location>
        <begin position="765"/>
        <end position="791"/>
    </location>
</feature>
<dbReference type="Gene3D" id="3.50.50.60">
    <property type="entry name" value="FAD/NAD(P)-binding domain"/>
    <property type="match status" value="1"/>
</dbReference>
<evidence type="ECO:0000256" key="4">
    <source>
        <dbReference type="ARBA" id="ARBA00023002"/>
    </source>
</evidence>
<protein>
    <recommendedName>
        <fullName evidence="6">FAD-binding domain-containing protein</fullName>
    </recommendedName>
</protein>
<dbReference type="InterPro" id="IPR050562">
    <property type="entry name" value="FAD_mOase_fung"/>
</dbReference>
<dbReference type="InterPro" id="IPR036188">
    <property type="entry name" value="FAD/NAD-bd_sf"/>
</dbReference>
<dbReference type="InterPro" id="IPR002938">
    <property type="entry name" value="FAD-bd"/>
</dbReference>
<gene>
    <name evidence="7" type="ORF">IFR04_012696</name>
</gene>
<feature type="transmembrane region" description="Helical" evidence="5">
    <location>
        <begin position="684"/>
        <end position="702"/>
    </location>
</feature>
<organism evidence="7 8">
    <name type="scientific">Cadophora malorum</name>
    <dbReference type="NCBI Taxonomy" id="108018"/>
    <lineage>
        <taxon>Eukaryota</taxon>
        <taxon>Fungi</taxon>
        <taxon>Dikarya</taxon>
        <taxon>Ascomycota</taxon>
        <taxon>Pezizomycotina</taxon>
        <taxon>Leotiomycetes</taxon>
        <taxon>Helotiales</taxon>
        <taxon>Ploettnerulaceae</taxon>
        <taxon>Cadophora</taxon>
    </lineage>
</organism>
<comment type="caution">
    <text evidence="7">The sequence shown here is derived from an EMBL/GenBank/DDBJ whole genome shotgun (WGS) entry which is preliminary data.</text>
</comment>
<dbReference type="OrthoDB" id="10029326at2759"/>
<name>A0A8H7T2U1_9HELO</name>
<keyword evidence="3" id="KW-0274">FAD</keyword>
<evidence type="ECO:0000313" key="8">
    <source>
        <dbReference type="Proteomes" id="UP000664132"/>
    </source>
</evidence>
<evidence type="ECO:0000313" key="7">
    <source>
        <dbReference type="EMBL" id="KAG4414169.1"/>
    </source>
</evidence>
<feature type="transmembrane region" description="Helical" evidence="5">
    <location>
        <begin position="608"/>
        <end position="631"/>
    </location>
</feature>
<dbReference type="AlphaFoldDB" id="A0A8H7T2U1"/>